<gene>
    <name evidence="1" type="ORF">SAMN05920897_1324</name>
</gene>
<name>A0A1N6XVS7_9SPIO</name>
<accession>A0A1N6XVS7</accession>
<proteinExistence type="predicted"/>
<sequence>MVTFEQVLDNIKEIISTQNKNYELATSIQVVNKIPETDNIPIEKPNHWLKVPDVICVFADMINSTQLSASKHDKSSASIYQYFTGTIIKIFHEMNAKYIDVKGDGVFALFDKGDEYKAFAAAITIKTFIEEEFTKKVGKKTKINIGGHIGIDQKTVLVKKIGLKRSGGRTDRQNEVWAGKPINMAAKLASFTQPRELLVSDRFFAKIKNELVRKSCDCSGNKEDLWEEIDLMHDTKFDFNTAYKLKSIWCSKHGKEYCSEILKL</sequence>
<dbReference type="EMBL" id="FTMS01000032">
    <property type="protein sequence ID" value="SIR06447.1"/>
    <property type="molecule type" value="Genomic_DNA"/>
</dbReference>
<evidence type="ECO:0000313" key="2">
    <source>
        <dbReference type="Proteomes" id="UP000186400"/>
    </source>
</evidence>
<dbReference type="AlphaFoldDB" id="A0A1N6XVS7"/>
<keyword evidence="2" id="KW-1185">Reference proteome</keyword>
<reference evidence="1 2" key="1">
    <citation type="submission" date="2017-01" db="EMBL/GenBank/DDBJ databases">
        <authorList>
            <person name="Mah S.A."/>
            <person name="Swanson W.J."/>
            <person name="Moy G.W."/>
            <person name="Vacquier V.D."/>
        </authorList>
    </citation>
    <scope>NUCLEOTIDE SEQUENCE [LARGE SCALE GENOMIC DNA]</scope>
    <source>
        <strain evidence="1 2">ASpG1</strain>
    </source>
</reference>
<dbReference type="InterPro" id="IPR029787">
    <property type="entry name" value="Nucleotide_cyclase"/>
</dbReference>
<dbReference type="SUPFAM" id="SSF55073">
    <property type="entry name" value="Nucleotide cyclase"/>
    <property type="match status" value="1"/>
</dbReference>
<dbReference type="OrthoDB" id="378670at2"/>
<dbReference type="STRING" id="159291.SAMN05920897_1324"/>
<organism evidence="1 2">
    <name type="scientific">Alkalispirochaeta americana</name>
    <dbReference type="NCBI Taxonomy" id="159291"/>
    <lineage>
        <taxon>Bacteria</taxon>
        <taxon>Pseudomonadati</taxon>
        <taxon>Spirochaetota</taxon>
        <taxon>Spirochaetia</taxon>
        <taxon>Spirochaetales</taxon>
        <taxon>Spirochaetaceae</taxon>
        <taxon>Alkalispirochaeta</taxon>
    </lineage>
</organism>
<dbReference type="RefSeq" id="WP_143559276.1">
    <property type="nucleotide sequence ID" value="NZ_FTMS01000032.1"/>
</dbReference>
<dbReference type="Gene3D" id="3.30.70.1230">
    <property type="entry name" value="Nucleotide cyclase"/>
    <property type="match status" value="1"/>
</dbReference>
<protein>
    <submittedName>
        <fullName evidence="1">Adenylate and Guanylate cyclase catalytic domain-containing protein</fullName>
    </submittedName>
</protein>
<dbReference type="Proteomes" id="UP000186400">
    <property type="component" value="Unassembled WGS sequence"/>
</dbReference>
<evidence type="ECO:0000313" key="1">
    <source>
        <dbReference type="EMBL" id="SIR06447.1"/>
    </source>
</evidence>